<feature type="active site" evidence="5">
    <location>
        <position position="274"/>
    </location>
</feature>
<dbReference type="Pfam" id="PF01974">
    <property type="entry name" value="tRNA_int_endo"/>
    <property type="match status" value="1"/>
</dbReference>
<dbReference type="EMBL" id="CAKOGL010000012">
    <property type="protein sequence ID" value="CAH2092938.1"/>
    <property type="molecule type" value="Genomic_DNA"/>
</dbReference>
<reference evidence="8" key="1">
    <citation type="submission" date="2022-03" db="EMBL/GenBank/DDBJ databases">
        <authorList>
            <person name="Tunstrom K."/>
        </authorList>
    </citation>
    <scope>NUCLEOTIDE SEQUENCE</scope>
</reference>
<dbReference type="NCBIfam" id="TIGR00324">
    <property type="entry name" value="endA"/>
    <property type="match status" value="1"/>
</dbReference>
<dbReference type="GO" id="GO:0005737">
    <property type="term" value="C:cytoplasm"/>
    <property type="evidence" value="ECO:0007669"/>
    <property type="project" value="TreeGrafter"/>
</dbReference>
<proteinExistence type="inferred from homology"/>
<dbReference type="InterPro" id="IPR016589">
    <property type="entry name" value="tRNA_splic_SEN2"/>
</dbReference>
<dbReference type="SUPFAM" id="SSF53032">
    <property type="entry name" value="tRNA-intron endonuclease catalytic domain-like"/>
    <property type="match status" value="1"/>
</dbReference>
<evidence type="ECO:0000256" key="3">
    <source>
        <dbReference type="ARBA" id="ARBA00023239"/>
    </source>
</evidence>
<feature type="active site" evidence="5">
    <location>
        <position position="282"/>
    </location>
</feature>
<evidence type="ECO:0000259" key="6">
    <source>
        <dbReference type="Pfam" id="PF01974"/>
    </source>
</evidence>
<dbReference type="GO" id="GO:0000379">
    <property type="term" value="P:tRNA-type intron splice site recognition and cleavage"/>
    <property type="evidence" value="ECO:0007669"/>
    <property type="project" value="TreeGrafter"/>
</dbReference>
<dbReference type="PANTHER" id="PTHR21227">
    <property type="entry name" value="TRNA-SPLICING ENDONUCLEASE SUBUNIT SEN2"/>
    <property type="match status" value="1"/>
</dbReference>
<dbReference type="Pfam" id="PF02778">
    <property type="entry name" value="tRNA_int_endo_N"/>
    <property type="match status" value="1"/>
</dbReference>
<comment type="function">
    <text evidence="4">Constitutes one of the two catalytic subunit of the tRNA-splicing endonuclease complex, a complex responsible for identification and cleavage of the splice sites in pre-tRNA. It cleaves pre-tRNA at the 5'- and 3'-splice sites to release the intron. The products are an intron and two tRNA half-molecules bearing 2',3'-cyclic phosphate and 5'-OH termini. There are no conserved sequences at the splice sites, but the intron is invariably located at the same site in the gene, placing the splice sites an invariant distance from the constant structural features of the tRNA body.</text>
</comment>
<dbReference type="GO" id="GO:0003676">
    <property type="term" value="F:nucleic acid binding"/>
    <property type="evidence" value="ECO:0007669"/>
    <property type="project" value="InterPro"/>
</dbReference>
<name>A0AAU9U145_EUPED</name>
<feature type="domain" description="tRNA intron endonuclease catalytic" evidence="6">
    <location>
        <begin position="244"/>
        <end position="324"/>
    </location>
</feature>
<comment type="similarity">
    <text evidence="1 4">Belongs to the tRNA-intron endonuclease family.</text>
</comment>
<evidence type="ECO:0000256" key="5">
    <source>
        <dbReference type="PIRSR" id="PIRSR011789-1"/>
    </source>
</evidence>
<keyword evidence="9" id="KW-1185">Reference proteome</keyword>
<dbReference type="Gene3D" id="3.40.1350.10">
    <property type="match status" value="1"/>
</dbReference>
<evidence type="ECO:0000313" key="8">
    <source>
        <dbReference type="EMBL" id="CAH2092938.1"/>
    </source>
</evidence>
<dbReference type="InterPro" id="IPR036167">
    <property type="entry name" value="tRNA_intron_Endo_cat-like_sf"/>
</dbReference>
<protein>
    <recommendedName>
        <fullName evidence="4">tRNA-splicing endonuclease subunit Sen2</fullName>
        <ecNumber evidence="4">4.6.1.16</ecNumber>
    </recommendedName>
</protein>
<sequence>MTSLQSKEDCRTNDPNNVFTMDVESSLPLPLDRSMCIVFTGHFNGICVEVRSLDEMALLHHMGCFGKGTASRSKPKVVQNDCSPSIMRKRQFLKRSYWYKRFGKSQQSFDTDVFLKEVNDLVSKIVHDCKKQVGKDVIDLVSSDDDINEENEYLDTPHNFDTIDKQNLAVIVPNSDSEDENYFSNMRPKCCVDKIVLQEKLMLTLEEAFFLLYGLGCLQVINNDNQILNIEECWTIFSESVQHFVEKYVVYHYFRSKGYIVKPGIKFGGDYLLYKEGPGVNHADYIVVINFDENDVSDWISLLGHVRMATTTVKEVMMVEVLKSSKENIKLPQDLSEFTVRELILSRKIPIVINNDKDID</sequence>
<dbReference type="InterPro" id="IPR006678">
    <property type="entry name" value="tRNA_intron_Endonuc_N"/>
</dbReference>
<evidence type="ECO:0000259" key="7">
    <source>
        <dbReference type="Pfam" id="PF02778"/>
    </source>
</evidence>
<keyword evidence="2 4" id="KW-0819">tRNA processing</keyword>
<dbReference type="CDD" id="cd22363">
    <property type="entry name" value="tRNA-intron_lyase_C"/>
    <property type="match status" value="1"/>
</dbReference>
<dbReference type="InterPro" id="IPR006676">
    <property type="entry name" value="tRNA_splic"/>
</dbReference>
<comment type="caution">
    <text evidence="8">The sequence shown here is derived from an EMBL/GenBank/DDBJ whole genome shotgun (WGS) entry which is preliminary data.</text>
</comment>
<dbReference type="GO" id="GO:0000214">
    <property type="term" value="C:tRNA-intron endonuclease complex"/>
    <property type="evidence" value="ECO:0007669"/>
    <property type="project" value="UniProtKB-UniRule"/>
</dbReference>
<accession>A0AAU9U145</accession>
<dbReference type="PIRSF" id="PIRSF011789">
    <property type="entry name" value="tRNA_splic_SEN2"/>
    <property type="match status" value="1"/>
</dbReference>
<feature type="domain" description="tRNA intron endonuclease N-terminal" evidence="7">
    <location>
        <begin position="198"/>
        <end position="234"/>
    </location>
</feature>
<evidence type="ECO:0000256" key="4">
    <source>
        <dbReference type="PIRNR" id="PIRNR011789"/>
    </source>
</evidence>
<dbReference type="GO" id="GO:0000213">
    <property type="term" value="F:tRNA-intron lyase activity"/>
    <property type="evidence" value="ECO:0007669"/>
    <property type="project" value="UniProtKB-UniRule"/>
</dbReference>
<dbReference type="PANTHER" id="PTHR21227:SF0">
    <property type="entry name" value="TRNA-SPLICING ENDONUCLEASE SUBUNIT SEN2"/>
    <property type="match status" value="1"/>
</dbReference>
<evidence type="ECO:0000313" key="9">
    <source>
        <dbReference type="Proteomes" id="UP001153954"/>
    </source>
</evidence>
<evidence type="ECO:0000256" key="1">
    <source>
        <dbReference type="ARBA" id="ARBA00008078"/>
    </source>
</evidence>
<feature type="active site" evidence="5">
    <location>
        <position position="314"/>
    </location>
</feature>
<dbReference type="InterPro" id="IPR006677">
    <property type="entry name" value="tRNA_intron_Endonuc_cat-like"/>
</dbReference>
<organism evidence="8 9">
    <name type="scientific">Euphydryas editha</name>
    <name type="common">Edith's checkerspot</name>
    <dbReference type="NCBI Taxonomy" id="104508"/>
    <lineage>
        <taxon>Eukaryota</taxon>
        <taxon>Metazoa</taxon>
        <taxon>Ecdysozoa</taxon>
        <taxon>Arthropoda</taxon>
        <taxon>Hexapoda</taxon>
        <taxon>Insecta</taxon>
        <taxon>Pterygota</taxon>
        <taxon>Neoptera</taxon>
        <taxon>Endopterygota</taxon>
        <taxon>Lepidoptera</taxon>
        <taxon>Glossata</taxon>
        <taxon>Ditrysia</taxon>
        <taxon>Papilionoidea</taxon>
        <taxon>Nymphalidae</taxon>
        <taxon>Nymphalinae</taxon>
        <taxon>Euphydryas</taxon>
    </lineage>
</organism>
<gene>
    <name evidence="8" type="ORF">EEDITHA_LOCUS8655</name>
</gene>
<dbReference type="Proteomes" id="UP001153954">
    <property type="component" value="Unassembled WGS sequence"/>
</dbReference>
<keyword evidence="3 4" id="KW-0456">Lyase</keyword>
<dbReference type="InterPro" id="IPR011856">
    <property type="entry name" value="tRNA_endonuc-like_dom_sf"/>
</dbReference>
<dbReference type="AlphaFoldDB" id="A0AAU9U145"/>
<dbReference type="EC" id="4.6.1.16" evidence="4"/>
<evidence type="ECO:0000256" key="2">
    <source>
        <dbReference type="ARBA" id="ARBA00022694"/>
    </source>
</evidence>